<name>A0ABP4VR62_9MICO</name>
<feature type="region of interest" description="Disordered" evidence="7">
    <location>
        <begin position="210"/>
        <end position="233"/>
    </location>
</feature>
<keyword evidence="4 6" id="KW-1133">Transmembrane helix</keyword>
<keyword evidence="9" id="KW-1185">Reference proteome</keyword>
<evidence type="ECO:0000256" key="2">
    <source>
        <dbReference type="ARBA" id="ARBA00007165"/>
    </source>
</evidence>
<evidence type="ECO:0000256" key="4">
    <source>
        <dbReference type="ARBA" id="ARBA00022989"/>
    </source>
</evidence>
<evidence type="ECO:0000256" key="1">
    <source>
        <dbReference type="ARBA" id="ARBA00004370"/>
    </source>
</evidence>
<organism evidence="8 9">
    <name type="scientific">Isoptericola hypogeus</name>
    <dbReference type="NCBI Taxonomy" id="300179"/>
    <lineage>
        <taxon>Bacteria</taxon>
        <taxon>Bacillati</taxon>
        <taxon>Actinomycetota</taxon>
        <taxon>Actinomycetes</taxon>
        <taxon>Micrococcales</taxon>
        <taxon>Promicromonosporaceae</taxon>
        <taxon>Isoptericola</taxon>
    </lineage>
</organism>
<keyword evidence="6" id="KW-1003">Cell membrane</keyword>
<evidence type="ECO:0000313" key="8">
    <source>
        <dbReference type="EMBL" id="GAA1733813.1"/>
    </source>
</evidence>
<comment type="subcellular location">
    <subcellularLocation>
        <location evidence="6">Cell membrane</location>
        <topology evidence="6">Multi-pass membrane protein</topology>
    </subcellularLocation>
    <subcellularLocation>
        <location evidence="1">Membrane</location>
    </subcellularLocation>
</comment>
<feature type="region of interest" description="Disordered" evidence="7">
    <location>
        <begin position="271"/>
        <end position="337"/>
    </location>
</feature>
<dbReference type="RefSeq" id="WP_344249520.1">
    <property type="nucleotide sequence ID" value="NZ_BAAAPM010000008.1"/>
</dbReference>
<dbReference type="InterPro" id="IPR002994">
    <property type="entry name" value="Surf1/Shy1"/>
</dbReference>
<dbReference type="PROSITE" id="PS50895">
    <property type="entry name" value="SURF1"/>
    <property type="match status" value="1"/>
</dbReference>
<evidence type="ECO:0000313" key="9">
    <source>
        <dbReference type="Proteomes" id="UP001501138"/>
    </source>
</evidence>
<gene>
    <name evidence="8" type="ORF">GCM10009809_31460</name>
</gene>
<keyword evidence="3 6" id="KW-0812">Transmembrane</keyword>
<sequence length="337" mass="34878">MSTSTTPAPEAAPAPAAPRTRRQWITLGLAAVLLAALCVLAAFWQWHRYTDREAQIDLVEANYAAEPVPLGDVVPAAGSTLAGDDVWHPAVATGTYRPQDTVLLRNRPVGGKPGFHVLVPFETTAGDGSRLVLVVDRGFVPLGEDASSPSSVPAPPEGDVEVVLTMRADEPASGRGAPAGQVQAISTDQVLAAGADGAAWADGATAGAYGQLRSEDPAPATTLGALPEPDTDPGSHLSYTVQWCIFALGAVGGYVVLWRRETRPVTVTAGDLLAAGGPDPDPDGTPGAGVRARRAPRRRVDEDYEDALLDAAHEQPPPAGAEAGRREARQASDTSSA</sequence>
<reference evidence="9" key="1">
    <citation type="journal article" date="2019" name="Int. J. Syst. Evol. Microbiol.">
        <title>The Global Catalogue of Microorganisms (GCM) 10K type strain sequencing project: providing services to taxonomists for standard genome sequencing and annotation.</title>
        <authorList>
            <consortium name="The Broad Institute Genomics Platform"/>
            <consortium name="The Broad Institute Genome Sequencing Center for Infectious Disease"/>
            <person name="Wu L."/>
            <person name="Ma J."/>
        </authorList>
    </citation>
    <scope>NUCLEOTIDE SEQUENCE [LARGE SCALE GENOMIC DNA]</scope>
    <source>
        <strain evidence="9">JCM 15589</strain>
    </source>
</reference>
<keyword evidence="5 6" id="KW-0472">Membrane</keyword>
<feature type="transmembrane region" description="Helical" evidence="6">
    <location>
        <begin position="24"/>
        <end position="46"/>
    </location>
</feature>
<evidence type="ECO:0000256" key="7">
    <source>
        <dbReference type="SAM" id="MobiDB-lite"/>
    </source>
</evidence>
<dbReference type="PANTHER" id="PTHR23427:SF2">
    <property type="entry name" value="SURFEIT LOCUS PROTEIN 1"/>
    <property type="match status" value="1"/>
</dbReference>
<dbReference type="EMBL" id="BAAAPM010000008">
    <property type="protein sequence ID" value="GAA1733813.1"/>
    <property type="molecule type" value="Genomic_DNA"/>
</dbReference>
<dbReference type="Pfam" id="PF02104">
    <property type="entry name" value="SURF1"/>
    <property type="match status" value="1"/>
</dbReference>
<feature type="compositionally biased region" description="Low complexity" evidence="7">
    <location>
        <begin position="271"/>
        <end position="290"/>
    </location>
</feature>
<dbReference type="CDD" id="cd06662">
    <property type="entry name" value="SURF1"/>
    <property type="match status" value="1"/>
</dbReference>
<proteinExistence type="inferred from homology"/>
<evidence type="ECO:0000256" key="3">
    <source>
        <dbReference type="ARBA" id="ARBA00022692"/>
    </source>
</evidence>
<dbReference type="Proteomes" id="UP001501138">
    <property type="component" value="Unassembled WGS sequence"/>
</dbReference>
<comment type="caution">
    <text evidence="8">The sequence shown here is derived from an EMBL/GenBank/DDBJ whole genome shotgun (WGS) entry which is preliminary data.</text>
</comment>
<evidence type="ECO:0000256" key="5">
    <source>
        <dbReference type="ARBA" id="ARBA00023136"/>
    </source>
</evidence>
<feature type="transmembrane region" description="Helical" evidence="6">
    <location>
        <begin position="237"/>
        <end position="257"/>
    </location>
</feature>
<accession>A0ABP4VR62</accession>
<evidence type="ECO:0000256" key="6">
    <source>
        <dbReference type="RuleBase" id="RU363076"/>
    </source>
</evidence>
<dbReference type="PANTHER" id="PTHR23427">
    <property type="entry name" value="SURFEIT LOCUS PROTEIN"/>
    <property type="match status" value="1"/>
</dbReference>
<comment type="similarity">
    <text evidence="2 6">Belongs to the SURF1 family.</text>
</comment>
<dbReference type="InterPro" id="IPR045214">
    <property type="entry name" value="Surf1/Surf4"/>
</dbReference>
<protein>
    <recommendedName>
        <fullName evidence="6">SURF1-like protein</fullName>
    </recommendedName>
</protein>